<organism evidence="1 2">
    <name type="scientific">Rhizobium etli 8C-3</name>
    <dbReference type="NCBI Taxonomy" id="538025"/>
    <lineage>
        <taxon>Bacteria</taxon>
        <taxon>Pseudomonadati</taxon>
        <taxon>Pseudomonadota</taxon>
        <taxon>Alphaproteobacteria</taxon>
        <taxon>Hyphomicrobiales</taxon>
        <taxon>Rhizobiaceae</taxon>
        <taxon>Rhizobium/Agrobacterium group</taxon>
        <taxon>Rhizobium</taxon>
    </lineage>
</organism>
<gene>
    <name evidence="1" type="ORF">AM571_PA00128</name>
</gene>
<accession>A0A1L5PA14</accession>
<keyword evidence="1" id="KW-0614">Plasmid</keyword>
<protein>
    <submittedName>
        <fullName evidence="1">Uncharacterized protein</fullName>
    </submittedName>
</protein>
<sequence>MNLEGGCSRYDEIRALAWTPGPASMENSHDRVYRKRYPNRTLTRMLYAVSKTAAMTGTAASRQDIGASAKLHPHLKKSTERNASRYFVRYSYDDHSGPHRGG</sequence>
<dbReference type="Proteomes" id="UP000185109">
    <property type="component" value="Plasmid pRsp8C3a"/>
</dbReference>
<evidence type="ECO:0000313" key="2">
    <source>
        <dbReference type="Proteomes" id="UP000185109"/>
    </source>
</evidence>
<evidence type="ECO:0000313" key="1">
    <source>
        <dbReference type="EMBL" id="APO77015.1"/>
    </source>
</evidence>
<dbReference type="EMBL" id="CP017242">
    <property type="protein sequence ID" value="APO77015.1"/>
    <property type="molecule type" value="Genomic_DNA"/>
</dbReference>
<reference evidence="1 2" key="1">
    <citation type="submission" date="2016-09" db="EMBL/GenBank/DDBJ databases">
        <title>The complete genome sequences of Rhizobium gallicum, symbiovars gallicum and phaseoli, symbionts associated to common bean (Phaseolus vulgaris).</title>
        <authorList>
            <person name="Bustos P."/>
            <person name="Santamaria R.I."/>
            <person name="Perez-Carrascal O.M."/>
            <person name="Juarez S."/>
            <person name="Lozano L."/>
            <person name="Martinez-Flores I."/>
            <person name="Martinez-Romero E."/>
            <person name="Cevallos M."/>
            <person name="Romero D."/>
            <person name="Davila G."/>
            <person name="Gonzalez V."/>
        </authorList>
    </citation>
    <scope>NUCLEOTIDE SEQUENCE [LARGE SCALE GENOMIC DNA]</scope>
    <source>
        <strain evidence="1 2">8C-3</strain>
        <plasmid evidence="2">Plasmid prsp8c3a</plasmid>
    </source>
</reference>
<proteinExistence type="predicted"/>
<geneLocation type="plasmid" evidence="2">
    <name>prsp8c3a</name>
</geneLocation>
<dbReference type="AlphaFoldDB" id="A0A1L5PA14"/>
<name>A0A1L5PA14_RHIET</name>